<organism evidence="20 21">
    <name type="scientific">Mugilogobius chulae</name>
    <name type="common">yellowstripe goby</name>
    <dbReference type="NCBI Taxonomy" id="88201"/>
    <lineage>
        <taxon>Eukaryota</taxon>
        <taxon>Metazoa</taxon>
        <taxon>Chordata</taxon>
        <taxon>Craniata</taxon>
        <taxon>Vertebrata</taxon>
        <taxon>Euteleostomi</taxon>
        <taxon>Actinopterygii</taxon>
        <taxon>Neopterygii</taxon>
        <taxon>Teleostei</taxon>
        <taxon>Neoteleostei</taxon>
        <taxon>Acanthomorphata</taxon>
        <taxon>Gobiaria</taxon>
        <taxon>Gobiiformes</taxon>
        <taxon>Gobioidei</taxon>
        <taxon>Gobiidae</taxon>
        <taxon>Gobionellinae</taxon>
        <taxon>Mugilogobius</taxon>
    </lineage>
</organism>
<feature type="disulfide bond" evidence="17">
    <location>
        <begin position="86"/>
        <end position="95"/>
    </location>
</feature>
<dbReference type="FunFam" id="2.10.25.10:FF:000004">
    <property type="entry name" value="Neurogenic locus notch 1"/>
    <property type="match status" value="1"/>
</dbReference>
<gene>
    <name evidence="20" type="ORF">WMY93_024163</name>
</gene>
<dbReference type="FunFam" id="2.10.25.10:FF:000109">
    <property type="entry name" value="Notch homolog 4, [Drosophila]"/>
    <property type="match status" value="1"/>
</dbReference>
<dbReference type="SMART" id="SM00282">
    <property type="entry name" value="LamG"/>
    <property type="match status" value="1"/>
</dbReference>
<dbReference type="Gene3D" id="2.60.120.200">
    <property type="match status" value="2"/>
</dbReference>
<dbReference type="PROSITE" id="PS50025">
    <property type="entry name" value="LAM_G_DOMAIN"/>
    <property type="match status" value="1"/>
</dbReference>
<dbReference type="GO" id="GO:0032991">
    <property type="term" value="C:protein-containing complex"/>
    <property type="evidence" value="ECO:0007669"/>
    <property type="project" value="UniProtKB-ARBA"/>
</dbReference>
<reference evidence="21" key="1">
    <citation type="submission" date="2024-04" db="EMBL/GenBank/DDBJ databases">
        <title>Salinicola lusitanus LLJ914,a marine bacterium isolated from the Okinawa Trough.</title>
        <authorList>
            <person name="Li J."/>
        </authorList>
    </citation>
    <scope>NUCLEOTIDE SEQUENCE [LARGE SCALE GENOMIC DNA]</scope>
</reference>
<feature type="disulfide bond" evidence="17">
    <location>
        <begin position="239"/>
        <end position="248"/>
    </location>
</feature>
<protein>
    <recommendedName>
        <fullName evidence="15">Protein crumbs homolog 2</fullName>
    </recommendedName>
    <alternativeName>
        <fullName evidence="16">Crumbs-like protein 2</fullName>
    </alternativeName>
</protein>
<evidence type="ECO:0000256" key="16">
    <source>
        <dbReference type="ARBA" id="ARBA00080891"/>
    </source>
</evidence>
<dbReference type="FunFam" id="2.10.25.10:FF:000282">
    <property type="entry name" value="Crumbs cell polarity complex component 2"/>
    <property type="match status" value="1"/>
</dbReference>
<feature type="domain" description="EGF-like" evidence="19">
    <location>
        <begin position="251"/>
        <end position="307"/>
    </location>
</feature>
<dbReference type="GO" id="GO:0051240">
    <property type="term" value="P:positive regulation of multicellular organismal process"/>
    <property type="evidence" value="ECO:0007669"/>
    <property type="project" value="UniProtKB-ARBA"/>
</dbReference>
<dbReference type="Pfam" id="PF12661">
    <property type="entry name" value="hEGF"/>
    <property type="match status" value="3"/>
</dbReference>
<dbReference type="GO" id="GO:0051241">
    <property type="term" value="P:negative regulation of multicellular organismal process"/>
    <property type="evidence" value="ECO:0007669"/>
    <property type="project" value="UniProtKB-ARBA"/>
</dbReference>
<dbReference type="GO" id="GO:0007369">
    <property type="term" value="P:gastrulation"/>
    <property type="evidence" value="ECO:0007669"/>
    <property type="project" value="UniProtKB-KW"/>
</dbReference>
<evidence type="ECO:0000256" key="12">
    <source>
        <dbReference type="ARBA" id="ARBA00023218"/>
    </source>
</evidence>
<feature type="domain" description="EGF-like" evidence="19">
    <location>
        <begin position="836"/>
        <end position="871"/>
    </location>
</feature>
<dbReference type="InterPro" id="IPR001881">
    <property type="entry name" value="EGF-like_Ca-bd_dom"/>
</dbReference>
<evidence type="ECO:0000256" key="7">
    <source>
        <dbReference type="ARBA" id="ARBA00022737"/>
    </source>
</evidence>
<feature type="disulfide bond" evidence="17">
    <location>
        <begin position="746"/>
        <end position="755"/>
    </location>
</feature>
<dbReference type="FunFam" id="2.60.120.200:FF:000081">
    <property type="entry name" value="Crumbs 1, cell polarity complex component"/>
    <property type="match status" value="1"/>
</dbReference>
<dbReference type="Gene3D" id="2.10.25.10">
    <property type="entry name" value="Laminin"/>
    <property type="match status" value="15"/>
</dbReference>
<feature type="domain" description="EGF-like" evidence="19">
    <location>
        <begin position="873"/>
        <end position="909"/>
    </location>
</feature>
<evidence type="ECO:0000256" key="6">
    <source>
        <dbReference type="ARBA" id="ARBA00022729"/>
    </source>
</evidence>
<dbReference type="AlphaFoldDB" id="A0AAW0N0F0"/>
<evidence type="ECO:0000313" key="20">
    <source>
        <dbReference type="EMBL" id="KAK7888603.1"/>
    </source>
</evidence>
<comment type="caution">
    <text evidence="17">Lacks conserved residue(s) required for the propagation of feature annotation.</text>
</comment>
<dbReference type="CDD" id="cd00054">
    <property type="entry name" value="EGF_CA"/>
    <property type="match status" value="11"/>
</dbReference>
<comment type="similarity">
    <text evidence="14">Belongs to the Crumbs protein family.</text>
</comment>
<feature type="domain" description="EGF-like" evidence="19">
    <location>
        <begin position="98"/>
        <end position="134"/>
    </location>
</feature>
<feature type="domain" description="EGF-like" evidence="19">
    <location>
        <begin position="354"/>
        <end position="394"/>
    </location>
</feature>
<keyword evidence="21" id="KW-1185">Reference proteome</keyword>
<comment type="caution">
    <text evidence="20">The sequence shown here is derived from an EMBL/GenBank/DDBJ whole genome shotgun (WGS) entry which is preliminary data.</text>
</comment>
<evidence type="ECO:0000256" key="4">
    <source>
        <dbReference type="ARBA" id="ARBA00022536"/>
    </source>
</evidence>
<feature type="disulfide bond" evidence="17">
    <location>
        <begin position="803"/>
        <end position="813"/>
    </location>
</feature>
<keyword evidence="10 17" id="KW-1015">Disulfide bond</keyword>
<evidence type="ECO:0000256" key="15">
    <source>
        <dbReference type="ARBA" id="ARBA00072415"/>
    </source>
</evidence>
<keyword evidence="12" id="KW-0306">Gastrulation</keyword>
<dbReference type="InterPro" id="IPR051022">
    <property type="entry name" value="Notch_Cell-Fate_Det"/>
</dbReference>
<feature type="disulfide bond" evidence="17">
    <location>
        <begin position="162"/>
        <end position="171"/>
    </location>
</feature>
<dbReference type="SUPFAM" id="SSF57184">
    <property type="entry name" value="Growth factor receptor domain"/>
    <property type="match status" value="2"/>
</dbReference>
<sequence length="1029" mass="112753">MRCSEERQRESERAGWFPTGATMDLVFCYLSLHLHLLASTILVTQLCFINGVFSDKLLSALDKCSPNPCQNRALCRVRGDSYACFCVPGFQGAHCQINVNECVSQPCRNRGTCLDGVGTYECLCAPGFTGLSCERDIDECQSEPCLNGGSCHDDVGGFSCTCPPGFHGDQCQINTDECQDEPCQNGARCRDGVNEYSCDCSNTAFTGQHCEIPLPACHSEPCFNSALCQDTHSNYSCQCWPGFEGRQCEVDIPECSSSPCLHGGRCVERSWQVLYGSEPLLPVTYDPHNAEGFICSCPNGTTGALCEEVIEQCSSSPCQNGGTCESFVGGYLCHCPKHHSPSGALYGGPNCAERLVGCDGHKCQNQGSCSPFFLDGTHGYTCSCPPGFTGPLCKTSTTFSFERRGYLLLQSPLVETELSVNVTLSFRTVLPRALLFQRNTRGLLLTLSLHSGRLRLTLAKDSSAVGLSESPPERPMIQVLELPHNVTDGQWHSVEATLGNWVLSLKQLDLERSHGAQTYHKVAPVQIPADPVSPPQNTYIGGVLEGPDGRGSAFVGCMSDVFVDWQLVIPEEWLSNSAVNVSPGCAHRDRCLDVPCQNGGECVNLWQSYQCHCPRPYEGPDCDEVHFVNLEMTNGTMTLYIKGETQGYLEVKTVNIQAGDVVFVGGLTEREEATAFGGNLKGCVQDLRINDRRLQFFGLDASVRSYPLLQLENVTAGCTGDDKCSRNPCLNGGMCFSMWDDFSCSCPPSTSGRHCEEVRWCELAPCPPEAECRVLSQGYESRPVPPDLPELAFARLQWSFRLCAQPCLNGGQCQDLFNWFNCSCAGGWAGRRCDLFVNACASDPCRHGNCSVKGLSYECSCDWGYAGLDCEEEVDMCENHLCANGGTCLHGPKTYSCLCPDNYTGPFCSERLREAPWYIVVKTTRPKLPVSVCGDIVKNYTCFNGGNCTERELSCDCPPGFTGHRCELEVDECRSNPCLNGGYCRNLVNKFACICDMSFAGDVCEIDVSDIYFYVALLLWQNLFQLLSY</sequence>
<dbReference type="PROSITE" id="PS00022">
    <property type="entry name" value="EGF_1"/>
    <property type="match status" value="13"/>
</dbReference>
<feature type="domain" description="EGF-like" evidence="19">
    <location>
        <begin position="309"/>
        <end position="352"/>
    </location>
</feature>
<dbReference type="FunFam" id="2.10.25.10:FF:000252">
    <property type="entry name" value="Crumbs homolog 1 (Drosophila)"/>
    <property type="match status" value="1"/>
</dbReference>
<dbReference type="InterPro" id="IPR000742">
    <property type="entry name" value="EGF"/>
</dbReference>
<evidence type="ECO:0000256" key="1">
    <source>
        <dbReference type="ARBA" id="ARBA00004247"/>
    </source>
</evidence>
<evidence type="ECO:0000256" key="2">
    <source>
        <dbReference type="ARBA" id="ARBA00004316"/>
    </source>
</evidence>
<feature type="domain" description="EGF-like" evidence="19">
    <location>
        <begin position="60"/>
        <end position="96"/>
    </location>
</feature>
<dbReference type="FunFam" id="2.10.25.10:FF:000122">
    <property type="entry name" value="Protein crumbs homolog 2"/>
    <property type="match status" value="1"/>
</dbReference>
<keyword evidence="5" id="KW-0812">Transmembrane</keyword>
<feature type="domain" description="EGF-like" evidence="19">
    <location>
        <begin position="799"/>
        <end position="834"/>
    </location>
</feature>
<dbReference type="PROSITE" id="PS01187">
    <property type="entry name" value="EGF_CA"/>
    <property type="match status" value="2"/>
</dbReference>
<feature type="domain" description="EGF-like" evidence="19">
    <location>
        <begin position="174"/>
        <end position="211"/>
    </location>
</feature>
<proteinExistence type="inferred from homology"/>
<keyword evidence="13" id="KW-0966">Cell projection</keyword>
<keyword evidence="6" id="KW-0732">Signal</keyword>
<dbReference type="GO" id="GO:0048731">
    <property type="term" value="P:system development"/>
    <property type="evidence" value="ECO:0007669"/>
    <property type="project" value="UniProtKB-ARBA"/>
</dbReference>
<dbReference type="PROSITE" id="PS01186">
    <property type="entry name" value="EGF_2"/>
    <property type="match status" value="9"/>
</dbReference>
<dbReference type="FunFam" id="2.10.25.10:FF:000255">
    <property type="entry name" value="Sushi, nidogen and EGF-like domains 1"/>
    <property type="match status" value="1"/>
</dbReference>
<dbReference type="PANTHER" id="PTHR24049">
    <property type="entry name" value="CRUMBS FAMILY MEMBER"/>
    <property type="match status" value="1"/>
</dbReference>
<dbReference type="Pfam" id="PF00008">
    <property type="entry name" value="EGF"/>
    <property type="match status" value="9"/>
</dbReference>
<evidence type="ECO:0000256" key="14">
    <source>
        <dbReference type="ARBA" id="ARBA00060989"/>
    </source>
</evidence>
<dbReference type="FunFam" id="2.10.25.10:FF:000348">
    <property type="entry name" value="Crumbs 1, cell polarity complex component"/>
    <property type="match status" value="1"/>
</dbReference>
<feature type="domain" description="EGF-like" evidence="19">
    <location>
        <begin position="587"/>
        <end position="623"/>
    </location>
</feature>
<feature type="disulfide bond" evidence="17">
    <location>
        <begin position="613"/>
        <end position="622"/>
    </location>
</feature>
<feature type="domain" description="EGF-like" evidence="19">
    <location>
        <begin position="136"/>
        <end position="172"/>
    </location>
</feature>
<comment type="subcellular location">
    <subcellularLocation>
        <location evidence="1">Apical cell membrane</location>
        <topology evidence="1">Single-pass type I membrane protein</topology>
    </subcellularLocation>
    <subcellularLocation>
        <location evidence="2">Cell projection</location>
    </subcellularLocation>
</comment>
<feature type="domain" description="EGF-like" evidence="19">
    <location>
        <begin position="969"/>
        <end position="1005"/>
    </location>
</feature>
<dbReference type="GO" id="GO:0005509">
    <property type="term" value="F:calcium ion binding"/>
    <property type="evidence" value="ECO:0007669"/>
    <property type="project" value="InterPro"/>
</dbReference>
<dbReference type="Proteomes" id="UP001460270">
    <property type="component" value="Unassembled WGS sequence"/>
</dbReference>
<evidence type="ECO:0000259" key="18">
    <source>
        <dbReference type="PROSITE" id="PS50025"/>
    </source>
</evidence>
<dbReference type="CDD" id="cd00110">
    <property type="entry name" value="LamG"/>
    <property type="match status" value="1"/>
</dbReference>
<dbReference type="InterPro" id="IPR013032">
    <property type="entry name" value="EGF-like_CS"/>
</dbReference>
<feature type="disulfide bond" evidence="17">
    <location>
        <begin position="384"/>
        <end position="393"/>
    </location>
</feature>
<dbReference type="GO" id="GO:0003008">
    <property type="term" value="P:system process"/>
    <property type="evidence" value="ECO:0007669"/>
    <property type="project" value="UniProtKB-ARBA"/>
</dbReference>
<feature type="disulfide bond" evidence="17">
    <location>
        <begin position="840"/>
        <end position="850"/>
    </location>
</feature>
<feature type="disulfide bond" evidence="17">
    <location>
        <begin position="957"/>
        <end position="966"/>
    </location>
</feature>
<evidence type="ECO:0000256" key="17">
    <source>
        <dbReference type="PROSITE-ProRule" id="PRU00076"/>
    </source>
</evidence>
<evidence type="ECO:0000313" key="21">
    <source>
        <dbReference type="Proteomes" id="UP001460270"/>
    </source>
</evidence>
<feature type="domain" description="Laminin G" evidence="18">
    <location>
        <begin position="396"/>
        <end position="585"/>
    </location>
</feature>
<feature type="domain" description="EGF-like" evidence="19">
    <location>
        <begin position="720"/>
        <end position="756"/>
    </location>
</feature>
<dbReference type="SUPFAM" id="SSF57196">
    <property type="entry name" value="EGF/Laminin"/>
    <property type="match status" value="9"/>
</dbReference>
<evidence type="ECO:0000259" key="19">
    <source>
        <dbReference type="PROSITE" id="PS50026"/>
    </source>
</evidence>
<dbReference type="InterPro" id="IPR001791">
    <property type="entry name" value="Laminin_G"/>
</dbReference>
<keyword evidence="9" id="KW-0472">Membrane</keyword>
<dbReference type="SUPFAM" id="SSF49899">
    <property type="entry name" value="Concanavalin A-like lectins/glucanases"/>
    <property type="match status" value="2"/>
</dbReference>
<feature type="domain" description="EGF-like" evidence="19">
    <location>
        <begin position="213"/>
        <end position="249"/>
    </location>
</feature>
<name>A0AAW0N0F0_9GOBI</name>
<evidence type="ECO:0000256" key="13">
    <source>
        <dbReference type="ARBA" id="ARBA00023273"/>
    </source>
</evidence>
<keyword evidence="11" id="KW-0325">Glycoprotein</keyword>
<keyword evidence="4 17" id="KW-0245">EGF-like domain</keyword>
<feature type="disulfide bond" evidence="17">
    <location>
        <begin position="297"/>
        <end position="306"/>
    </location>
</feature>
<dbReference type="GO" id="GO:0005911">
    <property type="term" value="C:cell-cell junction"/>
    <property type="evidence" value="ECO:0007669"/>
    <property type="project" value="UniProtKB-ARBA"/>
</dbReference>
<dbReference type="PROSITE" id="PS50026">
    <property type="entry name" value="EGF_3"/>
    <property type="match status" value="15"/>
</dbReference>
<dbReference type="InterPro" id="IPR018097">
    <property type="entry name" value="EGF_Ca-bd_CS"/>
</dbReference>
<dbReference type="FunFam" id="2.10.25.10:FF:000039">
    <property type="entry name" value="Crumbs cell polarity complex component 1"/>
    <property type="match status" value="1"/>
</dbReference>
<evidence type="ECO:0000256" key="8">
    <source>
        <dbReference type="ARBA" id="ARBA00022989"/>
    </source>
</evidence>
<dbReference type="InterPro" id="IPR013320">
    <property type="entry name" value="ConA-like_dom_sf"/>
</dbReference>
<evidence type="ECO:0000256" key="10">
    <source>
        <dbReference type="ARBA" id="ARBA00023157"/>
    </source>
</evidence>
<feature type="disulfide bond" evidence="17">
    <location>
        <begin position="824"/>
        <end position="833"/>
    </location>
</feature>
<dbReference type="GO" id="GO:0016324">
    <property type="term" value="C:apical plasma membrane"/>
    <property type="evidence" value="ECO:0007669"/>
    <property type="project" value="UniProtKB-SubCell"/>
</dbReference>
<dbReference type="Pfam" id="PF02210">
    <property type="entry name" value="Laminin_G_2"/>
    <property type="match status" value="2"/>
</dbReference>
<evidence type="ECO:0000256" key="9">
    <source>
        <dbReference type="ARBA" id="ARBA00023136"/>
    </source>
</evidence>
<dbReference type="InterPro" id="IPR009030">
    <property type="entry name" value="Growth_fac_rcpt_cys_sf"/>
</dbReference>
<dbReference type="EMBL" id="JBBPFD010000018">
    <property type="protein sequence ID" value="KAK7888603.1"/>
    <property type="molecule type" value="Genomic_DNA"/>
</dbReference>
<keyword evidence="7" id="KW-0677">Repeat</keyword>
<dbReference type="FunFam" id="2.10.25.10:FF:000208">
    <property type="entry name" value="Crumbs 2, cell polarity complex component"/>
    <property type="match status" value="1"/>
</dbReference>
<feature type="disulfide bond" evidence="17">
    <location>
        <begin position="995"/>
        <end position="1004"/>
    </location>
</feature>
<dbReference type="SMART" id="SM00181">
    <property type="entry name" value="EGF"/>
    <property type="match status" value="15"/>
</dbReference>
<dbReference type="GO" id="GO:0042995">
    <property type="term" value="C:cell projection"/>
    <property type="evidence" value="ECO:0007669"/>
    <property type="project" value="UniProtKB-SubCell"/>
</dbReference>
<feature type="domain" description="EGF-like" evidence="19">
    <location>
        <begin position="929"/>
        <end position="967"/>
    </location>
</feature>
<keyword evidence="8" id="KW-1133">Transmembrane helix</keyword>
<dbReference type="GO" id="GO:0007163">
    <property type="term" value="P:establishment or maintenance of cell polarity"/>
    <property type="evidence" value="ECO:0007669"/>
    <property type="project" value="UniProtKB-ARBA"/>
</dbReference>
<dbReference type="FunFam" id="2.10.25.10:FF:000143">
    <property type="entry name" value="Protein crumbs 1"/>
    <property type="match status" value="1"/>
</dbReference>
<keyword evidence="3" id="KW-1003">Cell membrane</keyword>
<dbReference type="PROSITE" id="PS00010">
    <property type="entry name" value="ASX_HYDROXYL"/>
    <property type="match status" value="7"/>
</dbReference>
<feature type="disulfide bond" evidence="17">
    <location>
        <begin position="899"/>
        <end position="908"/>
    </location>
</feature>
<accession>A0AAW0N0F0</accession>
<dbReference type="PRINTS" id="PR00010">
    <property type="entry name" value="EGFBLOOD"/>
</dbReference>
<dbReference type="SMART" id="SM00179">
    <property type="entry name" value="EGF_CA"/>
    <property type="match status" value="13"/>
</dbReference>
<dbReference type="InterPro" id="IPR000152">
    <property type="entry name" value="EGF-type_Asp/Asn_hydroxyl_site"/>
</dbReference>
<evidence type="ECO:0000256" key="11">
    <source>
        <dbReference type="ARBA" id="ARBA00023180"/>
    </source>
</evidence>
<feature type="disulfide bond" evidence="17">
    <location>
        <begin position="124"/>
        <end position="133"/>
    </location>
</feature>
<evidence type="ECO:0000256" key="3">
    <source>
        <dbReference type="ARBA" id="ARBA00022475"/>
    </source>
</evidence>
<dbReference type="PANTHER" id="PTHR24049:SF1">
    <property type="entry name" value="PROTEIN CRUMBS HOMOLOG 1"/>
    <property type="match status" value="1"/>
</dbReference>
<feature type="disulfide bond" evidence="17">
    <location>
        <begin position="861"/>
        <end position="870"/>
    </location>
</feature>
<dbReference type="FunFam" id="2.10.25.10:FF:000123">
    <property type="entry name" value="Crumbs homolog 1 (Drosophila)"/>
    <property type="match status" value="1"/>
</dbReference>
<evidence type="ECO:0000256" key="5">
    <source>
        <dbReference type="ARBA" id="ARBA00022692"/>
    </source>
</evidence>
<dbReference type="FunFam" id="2.10.25.10:FF:000066">
    <property type="entry name" value="FAT atypical cadherin 4"/>
    <property type="match status" value="1"/>
</dbReference>
<keyword evidence="12" id="KW-0217">Developmental protein</keyword>